<organism evidence="3 4">
    <name type="scientific">Sphingomonas jatrophae</name>
    <dbReference type="NCBI Taxonomy" id="1166337"/>
    <lineage>
        <taxon>Bacteria</taxon>
        <taxon>Pseudomonadati</taxon>
        <taxon>Pseudomonadota</taxon>
        <taxon>Alphaproteobacteria</taxon>
        <taxon>Sphingomonadales</taxon>
        <taxon>Sphingomonadaceae</taxon>
        <taxon>Sphingomonas</taxon>
    </lineage>
</organism>
<dbReference type="RefSeq" id="WP_093309930.1">
    <property type="nucleotide sequence ID" value="NZ_FOZG01000001.1"/>
</dbReference>
<reference evidence="3 4" key="1">
    <citation type="submission" date="2016-10" db="EMBL/GenBank/DDBJ databases">
        <authorList>
            <person name="de Groot N.N."/>
        </authorList>
    </citation>
    <scope>NUCLEOTIDE SEQUENCE [LARGE SCALE GENOMIC DNA]</scope>
    <source>
        <strain evidence="3 4">S5-249</strain>
    </source>
</reference>
<dbReference type="EMBL" id="FOZG01000001">
    <property type="protein sequence ID" value="SFR79521.1"/>
    <property type="molecule type" value="Genomic_DNA"/>
</dbReference>
<dbReference type="OrthoDB" id="9790048at2"/>
<dbReference type="InterPro" id="IPR024370">
    <property type="entry name" value="PBP_domain"/>
</dbReference>
<keyword evidence="4" id="KW-1185">Reference proteome</keyword>
<sequence>MVRRGLAGAALLALGACGGGIGEARDQIRVVGSSTVYPFTTAVAEAFARKNPGLRAPIVESTGTGAGMKLFCAGLGPQYPDIEDASRRIKKSELEDCQRNGVSEIVEVQIGIDGIALGEAVNGPKFALTERQVYEALAATPYGKPQTARRWSDIDPALPNVPIVVYGPPPTSGTRDALAELILEKGCASDPAMAALKTRDEKAYRSTCTKVREDGAYVEAGENDNLIVQKLAANPDAVGVFGYSFLEENKDRVHGIPLQGVQPSYETIANFRYPGARPLFIYVKGAHLNAIPGLKAFVAEYAKAWGHDGYLARRGLITAPADVQARNAAVAAKLTPLDPKTVS</sequence>
<dbReference type="PANTHER" id="PTHR30570">
    <property type="entry name" value="PERIPLASMIC PHOSPHATE BINDING COMPONENT OF PHOSPHATE ABC TRANSPORTER"/>
    <property type="match status" value="1"/>
</dbReference>
<dbReference type="STRING" id="1166337.SAMN05192580_0408"/>
<evidence type="ECO:0000259" key="2">
    <source>
        <dbReference type="Pfam" id="PF12849"/>
    </source>
</evidence>
<dbReference type="PANTHER" id="PTHR30570:SF1">
    <property type="entry name" value="PHOSPHATE-BINDING PROTEIN PSTS"/>
    <property type="match status" value="1"/>
</dbReference>
<dbReference type="Pfam" id="PF12849">
    <property type="entry name" value="PBP_like_2"/>
    <property type="match status" value="1"/>
</dbReference>
<dbReference type="SUPFAM" id="SSF53850">
    <property type="entry name" value="Periplasmic binding protein-like II"/>
    <property type="match status" value="1"/>
</dbReference>
<accession>A0A1I6JKT0</accession>
<evidence type="ECO:0000313" key="3">
    <source>
        <dbReference type="EMBL" id="SFR79521.1"/>
    </source>
</evidence>
<keyword evidence="1" id="KW-0732">Signal</keyword>
<evidence type="ECO:0000313" key="4">
    <source>
        <dbReference type="Proteomes" id="UP000198824"/>
    </source>
</evidence>
<dbReference type="InterPro" id="IPR050811">
    <property type="entry name" value="Phosphate_ABC_transporter"/>
</dbReference>
<feature type="domain" description="PBP" evidence="2">
    <location>
        <begin position="23"/>
        <end position="301"/>
    </location>
</feature>
<protein>
    <submittedName>
        <fullName evidence="3">Phosphate ABC transporter substrate-binding protein, PhoT family</fullName>
    </submittedName>
</protein>
<dbReference type="Gene3D" id="3.40.190.10">
    <property type="entry name" value="Periplasmic binding protein-like II"/>
    <property type="match status" value="2"/>
</dbReference>
<dbReference type="AlphaFoldDB" id="A0A1I6JKT0"/>
<evidence type="ECO:0000256" key="1">
    <source>
        <dbReference type="ARBA" id="ARBA00022729"/>
    </source>
</evidence>
<proteinExistence type="predicted"/>
<dbReference type="PROSITE" id="PS51257">
    <property type="entry name" value="PROKAR_LIPOPROTEIN"/>
    <property type="match status" value="1"/>
</dbReference>
<dbReference type="Proteomes" id="UP000198824">
    <property type="component" value="Unassembled WGS sequence"/>
</dbReference>
<gene>
    <name evidence="3" type="ORF">SAMN05192580_0408</name>
</gene>
<name>A0A1I6JKT0_9SPHN</name>